<dbReference type="InterPro" id="IPR036397">
    <property type="entry name" value="RNaseH_sf"/>
</dbReference>
<dbReference type="InterPro" id="IPR048519">
    <property type="entry name" value="Gfd2/YDR514C-like_C"/>
</dbReference>
<feature type="domain" description="Gfd2/YDR514C-like C-terminal" evidence="2">
    <location>
        <begin position="355"/>
        <end position="560"/>
    </location>
</feature>
<dbReference type="Gene3D" id="3.30.420.10">
    <property type="entry name" value="Ribonuclease H-like superfamily/Ribonuclease H"/>
    <property type="match status" value="1"/>
</dbReference>
<accession>A0A6G1GSZ6</accession>
<dbReference type="InterPro" id="IPR040151">
    <property type="entry name" value="Gfd2/YDR514C-like"/>
</dbReference>
<evidence type="ECO:0000259" key="2">
    <source>
        <dbReference type="Pfam" id="PF21762"/>
    </source>
</evidence>
<name>A0A6G1GSZ6_9PEZI</name>
<protein>
    <recommendedName>
        <fullName evidence="2">Gfd2/YDR514C-like C-terminal domain-containing protein</fullName>
    </recommendedName>
</protein>
<dbReference type="EMBL" id="ML977171">
    <property type="protein sequence ID" value="KAF1983932.1"/>
    <property type="molecule type" value="Genomic_DNA"/>
</dbReference>
<feature type="compositionally biased region" description="Polar residues" evidence="1">
    <location>
        <begin position="33"/>
        <end position="50"/>
    </location>
</feature>
<feature type="compositionally biased region" description="Basic and acidic residues" evidence="1">
    <location>
        <begin position="580"/>
        <end position="605"/>
    </location>
</feature>
<evidence type="ECO:0000256" key="1">
    <source>
        <dbReference type="SAM" id="MobiDB-lite"/>
    </source>
</evidence>
<dbReference type="PANTHER" id="PTHR28083">
    <property type="entry name" value="GOOD FOR FULL DBP5 ACTIVITY PROTEIN 2"/>
    <property type="match status" value="1"/>
</dbReference>
<organism evidence="3 4">
    <name type="scientific">Aulographum hederae CBS 113979</name>
    <dbReference type="NCBI Taxonomy" id="1176131"/>
    <lineage>
        <taxon>Eukaryota</taxon>
        <taxon>Fungi</taxon>
        <taxon>Dikarya</taxon>
        <taxon>Ascomycota</taxon>
        <taxon>Pezizomycotina</taxon>
        <taxon>Dothideomycetes</taxon>
        <taxon>Pleosporomycetidae</taxon>
        <taxon>Aulographales</taxon>
        <taxon>Aulographaceae</taxon>
    </lineage>
</organism>
<dbReference type="Pfam" id="PF21762">
    <property type="entry name" value="DEDDh_C"/>
    <property type="match status" value="1"/>
</dbReference>
<proteinExistence type="predicted"/>
<dbReference type="OrthoDB" id="5953249at2759"/>
<dbReference type="Proteomes" id="UP000800041">
    <property type="component" value="Unassembled WGS sequence"/>
</dbReference>
<dbReference type="GO" id="GO:0005634">
    <property type="term" value="C:nucleus"/>
    <property type="evidence" value="ECO:0007669"/>
    <property type="project" value="TreeGrafter"/>
</dbReference>
<evidence type="ECO:0000313" key="3">
    <source>
        <dbReference type="EMBL" id="KAF1983932.1"/>
    </source>
</evidence>
<dbReference type="AlphaFoldDB" id="A0A6G1GSZ6"/>
<sequence length="619" mass="69888">MAPLSRLERLKKLQAERTDDLPERPPTPPQPQSVANENTSPEKLVSTLTPIASGKGRTKDVKGSTPFIPKKSHPPPATTASSSEDDGPADTLSSSATPSRELRYLWYTAPQLPIVPPKRGELADVKENFCPILPISKFPYKYIPGQKDTDLVAHEFFDGGKFWFRQWDLYYVWHPDGGKPLILIRTEQVAKLLRQINDNFSHLSLSLDRPHFREVGLIITFPQHPTCRPRYLGRSSSKEDFTNMEANTPEASHKLAGEADPGKEEPESLAAFKRMIEAAQELNKAKRKATKAKNQEVRVVQQRMVGQQLKRAQRFLGLRPKNEQQDDSEAAVTAGLVPPIDNQLPVPYPFESSVVYISIDVESYERNHNLITEIGIATLDTNDLQGVPPGKDGENWREKIRARHFRIREYSHLQNAEFVQGCAGSFRFGKSEMIALADARHMIAECFREPFHELTIEEAAASWKLSEDEIKAQSQEEKRKIVLVGHDVNQDIQYLQKLGYNPLNLSNIVEPHDTAALYKSLRQEVQPRSLGSILADLDITGWFLHNAGNDAVYTMQVLLGICVRDASMRGTKEAVEEIQRRQEQRVKEKMDEARERALDDQKGWSDVEGDDGGPPLGRR</sequence>
<reference evidence="3" key="1">
    <citation type="journal article" date="2020" name="Stud. Mycol.">
        <title>101 Dothideomycetes genomes: a test case for predicting lifestyles and emergence of pathogens.</title>
        <authorList>
            <person name="Haridas S."/>
            <person name="Albert R."/>
            <person name="Binder M."/>
            <person name="Bloem J."/>
            <person name="Labutti K."/>
            <person name="Salamov A."/>
            <person name="Andreopoulos B."/>
            <person name="Baker S."/>
            <person name="Barry K."/>
            <person name="Bills G."/>
            <person name="Bluhm B."/>
            <person name="Cannon C."/>
            <person name="Castanera R."/>
            <person name="Culley D."/>
            <person name="Daum C."/>
            <person name="Ezra D."/>
            <person name="Gonzalez J."/>
            <person name="Henrissat B."/>
            <person name="Kuo A."/>
            <person name="Liang C."/>
            <person name="Lipzen A."/>
            <person name="Lutzoni F."/>
            <person name="Magnuson J."/>
            <person name="Mondo S."/>
            <person name="Nolan M."/>
            <person name="Ohm R."/>
            <person name="Pangilinan J."/>
            <person name="Park H.-J."/>
            <person name="Ramirez L."/>
            <person name="Alfaro M."/>
            <person name="Sun H."/>
            <person name="Tritt A."/>
            <person name="Yoshinaga Y."/>
            <person name="Zwiers L.-H."/>
            <person name="Turgeon B."/>
            <person name="Goodwin S."/>
            <person name="Spatafora J."/>
            <person name="Crous P."/>
            <person name="Grigoriev I."/>
        </authorList>
    </citation>
    <scope>NUCLEOTIDE SEQUENCE</scope>
    <source>
        <strain evidence="3">CBS 113979</strain>
    </source>
</reference>
<dbReference type="InterPro" id="IPR012337">
    <property type="entry name" value="RNaseH-like_sf"/>
</dbReference>
<feature type="region of interest" description="Disordered" evidence="1">
    <location>
        <begin position="1"/>
        <end position="96"/>
    </location>
</feature>
<evidence type="ECO:0000313" key="4">
    <source>
        <dbReference type="Proteomes" id="UP000800041"/>
    </source>
</evidence>
<dbReference type="SUPFAM" id="SSF53098">
    <property type="entry name" value="Ribonuclease H-like"/>
    <property type="match status" value="1"/>
</dbReference>
<dbReference type="GO" id="GO:0003676">
    <property type="term" value="F:nucleic acid binding"/>
    <property type="evidence" value="ECO:0007669"/>
    <property type="project" value="InterPro"/>
</dbReference>
<gene>
    <name evidence="3" type="ORF">K402DRAFT_152266</name>
</gene>
<feature type="compositionally biased region" description="Basic and acidic residues" evidence="1">
    <location>
        <begin position="1"/>
        <end position="23"/>
    </location>
</feature>
<keyword evidence="4" id="KW-1185">Reference proteome</keyword>
<dbReference type="PANTHER" id="PTHR28083:SF1">
    <property type="entry name" value="GOOD FOR FULL DBP5 ACTIVITY PROTEIN 2"/>
    <property type="match status" value="1"/>
</dbReference>
<feature type="region of interest" description="Disordered" evidence="1">
    <location>
        <begin position="580"/>
        <end position="619"/>
    </location>
</feature>